<proteinExistence type="predicted"/>
<dbReference type="EMBL" id="BDCR01000001">
    <property type="protein sequence ID" value="GAT61423.1"/>
    <property type="molecule type" value="Genomic_DNA"/>
</dbReference>
<dbReference type="InterPro" id="IPR011050">
    <property type="entry name" value="Pectin_lyase_fold/virulence"/>
</dbReference>
<feature type="transmembrane region" description="Helical" evidence="1">
    <location>
        <begin position="38"/>
        <end position="56"/>
    </location>
</feature>
<name>A0A170Y1F2_9BACT</name>
<feature type="domain" description="DUF8202" evidence="2">
    <location>
        <begin position="1465"/>
        <end position="1653"/>
    </location>
</feature>
<keyword evidence="1" id="KW-1133">Transmembrane helix</keyword>
<evidence type="ECO:0000313" key="3">
    <source>
        <dbReference type="EMBL" id="GAT61423.1"/>
    </source>
</evidence>
<protein>
    <submittedName>
        <fullName evidence="3">Por secretion system C-terminal sorting domain-containing protein</fullName>
    </submittedName>
</protein>
<dbReference type="GO" id="GO:0005975">
    <property type="term" value="P:carbohydrate metabolic process"/>
    <property type="evidence" value="ECO:0007669"/>
    <property type="project" value="UniProtKB-ARBA"/>
</dbReference>
<dbReference type="Pfam" id="PF26628">
    <property type="entry name" value="DUF8202"/>
    <property type="match status" value="1"/>
</dbReference>
<dbReference type="Proteomes" id="UP000076586">
    <property type="component" value="Unassembled WGS sequence"/>
</dbReference>
<sequence length="2521" mass="262072">MREKYFPMKRITIPITKGHIKTTRNFTCIWKLKFSKRAFVVAVMLLFVVSFMQGVTRTASVSGNWSNTATWGGAAVPTSSEDVVVNNGINVNVDVNAACKSLSIASGNKSSYLTISGTCKLDVSGSITINAGSGSGNNKYIAVGSGTLNAGSVTMADTGGDNRDSYISISTGTATISGNITMNGSSNRNQIVFFDAGFLNMAGTGTISGGTISSVAGGYTALSSGTVNYNGNAQAIGAYAYYNLTLSGSGTKTFVASTVINNNISINSGASANLGAGLIHTANALYLNGSLQPSSIYGGTGSPAIYINTAYFVPATGVLSTANNWTGATSTVWNTTSNWSKGTVPTASDDAFIPNVTNKPVIGTSAVCNNLAISPSSSVTINGSNTLSVARNLNSFGTFICNAGTLSIGGDFTNSGTFNSNTGTVVYNGAAQTMAAVSYYNLTLSGSNTKTLTAGSAITANALTVSSGVTLLLNGTSSLTPVSVTVDGVISVSNTALLTKGTGTISFNSGSIYEHARNGGAIPTATWQSGSLLKVTGITSTIVKLPSNIGGSVEWNCPAQTVSGDIYTSVAGGATFAIGENLTLTNTNSGSISLFNLNGQVLNIGGNYTQTNGSLTIEENGTNDNQSINISGDFKLSGGTFSESANVGNTINLNIAKNWNQTGGILDFNRSTSGTSNVSVRGNFSNTAGSNSITTSGSGAPNGNFIFNGTNQTLNMPTSDAAVWTTYTINAGSNVQLLSNITLNGSNSSGFYGQITVNGTLDAGTFTITDTGSTSGATQFNLNSGGTLITANTNGVNGTLPSSTTTKNLNASANYIFNGTSAQVTGTLLTNANNLTVTNPAGVTLSSNLTVSGNLSILTSGTTLNYDQYQITGNATGTMTMDPGTTLTIGRSGQWNTTDFPTNFTKAHISLDPTSTVIFYGGYRGVSSSPDYGNLMIACTSGQACVATGNLVINGDLAINAGSSLRLAWSGLNTMTIGGQLINNGRLEYGNISGNGQIVTVAGNLSGSGTITMTSANLSPHTLNLNGQNNSIGALTTDGNNSVVNYGYTGAGTQQVFASPNYQSMTISGSAKVLQGAATVNNTLTLTSGVLTTTTSNLLTITNTATTAIAGGSVSSYINGPVKWSVTSGSTYNFPIGSSSAYLPFSLVPTATTTAQIQAYSMSSGGSADGSTVVNISSTEYWSMTTGSSVSGSSISVSRPLAITPLNTLAAASSSNGSYSTMGGVPDTYSVSNATYTGSGTTAYFVIAQAKGSSIWLKADAGTGTTTDGSPVDTWVDQSEGSNDASAKNTAPLYKVQGWNFNPGINFPSGGNGYFLSAKNNITNDMTFVVVYNSTQNKTGSAWADPTLIGCETSSVNNDYYLSTDNGKPFFKGVNTDQTSPIATSAYNNNLPHIVSVTRQKSITGNIYLYVDGSASVSGASDNTILNAPQKIGIGNHYNAVTSAQFEGGISEVYGTNSVLPITNLQNFESYLALKYGITIAHDYTNGSGTTIYSVSDHKNNIAGLGSENTSTGGYGLNQQISASSNLPLGTASRIVMTTSGNFTDANSAKPQVLANGQYMIWGDDNGSISSWTTKGAYSTVTRTWKVQNTSVTVPLNFQIDLNSSSFPTSDSGMYTLLVSTDGSFSSSTTTEYLLTLQSGSLYATSGITFPNGTCYFSIGHPVYSTAVYVRVGGKGNQTGTSWSNAMSTIQKAIETSNKLTTKLPVYVAAGSYSNDANYTYTYNSASVSFLMRNGVSVLGGFVDDGTTSNPSGTTTSRLTGSASILNGSYSQVLAPESASFTNATVWDGFYIKNAPSGAYAATIPSNATIQNCKIRSNSGGGLNLLTGTSSSKNASAYNVLVADNGGVGVAMADYANLINATIANNAGVGINSGSASATVTNTVLWKNSDNVTGTLPNITYSAAGSNYASGYTSNIWNANTVTTHNFELYHRSPNFKDPANGDYSLLLISPCLGKGLASSNTTTVDANGNIRKNGTSIDIGAFQKWDGYTVSLVSSTTTITKYPNGPVTSTLSDLNNAEVLLNPGTTLNISGTITPSILTIYDDNTTSPIITCAASSSLTANKALYIRKFKKLRTDGSQAWTFFGVPYDVNVNNIDGAIIENTARIEPYTEKTRADYGANKSAWTTRLNTTNSTMHRGTGYALQLNNKIVEGDPYYGNIVIFPSGGPVTFPKGDVFSRTLEYDTNANTSWFDWGWNFISNPFPQIATIEYSTSNYWPLNSSGTTDPSVNAYGGGVYTYDTDIDTYDIIPLVSFYTRGLAPFAGCFIKNGANIGNIQFKQLASSPNPLKVKSFSDVEQVTSDIAKPMLFHLHASGNNKSGNTYVLFHPNAHAAQVEIEDSPNWSASSNGSNIVMNTFAEGSSLGLGINMLPFTGNSIEIPLQISVPDKGDYTITLPEKDSTLVVYIKDDSGSLTNLNLSSYTFSVADATSVPNFALVFRKKTGSLGENTDSRITFIQSQTNIAVYGLDVMKQLLVYTPTGQLCKQKELNGYETSIDLPSIPGVYLVKIVTNKGAVTKKVINP</sequence>
<accession>A0A170Y1F2</accession>
<gene>
    <name evidence="3" type="ORF">PJIAN_12</name>
</gene>
<dbReference type="InterPro" id="IPR058515">
    <property type="entry name" value="DUF8202"/>
</dbReference>
<dbReference type="STRING" id="681398.PJIAN_12"/>
<evidence type="ECO:0000256" key="1">
    <source>
        <dbReference type="SAM" id="Phobius"/>
    </source>
</evidence>
<reference evidence="4" key="2">
    <citation type="journal article" date="2017" name="Genome Announc.">
        <title>Draft genome sequence of Paludibacter jiangxiensis NM7(T), a propionate-producing fermentative bacterium.</title>
        <authorList>
            <person name="Qiu Y.-L."/>
            <person name="Tourlousse D.M."/>
            <person name="Matsuura N."/>
            <person name="Ohashi A."/>
            <person name="Sekiguchi Y."/>
        </authorList>
    </citation>
    <scope>NUCLEOTIDE SEQUENCE [LARGE SCALE GENOMIC DNA]</scope>
    <source>
        <strain evidence="4">NM7</strain>
    </source>
</reference>
<dbReference type="InterPro" id="IPR013320">
    <property type="entry name" value="ConA-like_dom_sf"/>
</dbReference>
<comment type="caution">
    <text evidence="3">The sequence shown here is derived from an EMBL/GenBank/DDBJ whole genome shotgun (WGS) entry which is preliminary data.</text>
</comment>
<keyword evidence="1" id="KW-0472">Membrane</keyword>
<evidence type="ECO:0000313" key="4">
    <source>
        <dbReference type="Proteomes" id="UP000076586"/>
    </source>
</evidence>
<dbReference type="GO" id="GO:0004553">
    <property type="term" value="F:hydrolase activity, hydrolyzing O-glycosyl compounds"/>
    <property type="evidence" value="ECO:0007669"/>
    <property type="project" value="UniProtKB-ARBA"/>
</dbReference>
<dbReference type="SUPFAM" id="SSF49899">
    <property type="entry name" value="Concanavalin A-like lectins/glucanases"/>
    <property type="match status" value="1"/>
</dbReference>
<evidence type="ECO:0000259" key="2">
    <source>
        <dbReference type="Pfam" id="PF26628"/>
    </source>
</evidence>
<keyword evidence="1" id="KW-0812">Transmembrane</keyword>
<keyword evidence="4" id="KW-1185">Reference proteome</keyword>
<reference evidence="4" key="1">
    <citation type="submission" date="2016-04" db="EMBL/GenBank/DDBJ databases">
        <title>Draft genome sequence of Paludibacter jiangxiensis strain NM7.</title>
        <authorList>
            <person name="Qiu Y."/>
            <person name="Matsuura N."/>
            <person name="Ohashi A."/>
            <person name="Tourlousse M.D."/>
            <person name="Sekiguchi Y."/>
        </authorList>
    </citation>
    <scope>NUCLEOTIDE SEQUENCE [LARGE SCALE GENOMIC DNA]</scope>
    <source>
        <strain evidence="4">NM7</strain>
    </source>
</reference>
<dbReference type="InterPro" id="IPR026444">
    <property type="entry name" value="Secre_tail"/>
</dbReference>
<organism evidence="3 4">
    <name type="scientific">Paludibacter jiangxiensis</name>
    <dbReference type="NCBI Taxonomy" id="681398"/>
    <lineage>
        <taxon>Bacteria</taxon>
        <taxon>Pseudomonadati</taxon>
        <taxon>Bacteroidota</taxon>
        <taxon>Bacteroidia</taxon>
        <taxon>Bacteroidales</taxon>
        <taxon>Paludibacteraceae</taxon>
        <taxon>Paludibacter</taxon>
    </lineage>
</organism>
<dbReference type="SUPFAM" id="SSF51126">
    <property type="entry name" value="Pectin lyase-like"/>
    <property type="match status" value="1"/>
</dbReference>
<dbReference type="NCBIfam" id="TIGR04183">
    <property type="entry name" value="Por_Secre_tail"/>
    <property type="match status" value="1"/>
</dbReference>